<dbReference type="GO" id="GO:0044550">
    <property type="term" value="P:secondary metabolite biosynthetic process"/>
    <property type="evidence" value="ECO:0007669"/>
    <property type="project" value="TreeGrafter"/>
</dbReference>
<reference evidence="4" key="1">
    <citation type="submission" date="2020-01" db="EMBL/GenBank/DDBJ databases">
        <title>Development of genomics and gene disruption for Polysphondylium violaceum indicates a role for the polyketide synthase stlB in stalk morphogenesis.</title>
        <authorList>
            <person name="Narita B."/>
            <person name="Kawabe Y."/>
            <person name="Kin K."/>
            <person name="Saito T."/>
            <person name="Gibbs R."/>
            <person name="Kuspa A."/>
            <person name="Muzny D."/>
            <person name="Queller D."/>
            <person name="Richards S."/>
            <person name="Strassman J."/>
            <person name="Sucgang R."/>
            <person name="Worley K."/>
            <person name="Schaap P."/>
        </authorList>
    </citation>
    <scope>NUCLEOTIDE SEQUENCE</scope>
    <source>
        <strain evidence="4">QSvi11</strain>
    </source>
</reference>
<dbReference type="PANTHER" id="PTHR46720:SF3">
    <property type="entry name" value="FAD-BINDING DOMAIN-CONTAINING PROTEIN-RELATED"/>
    <property type="match status" value="1"/>
</dbReference>
<evidence type="ECO:0000256" key="3">
    <source>
        <dbReference type="ARBA" id="ARBA00023002"/>
    </source>
</evidence>
<dbReference type="InterPro" id="IPR036188">
    <property type="entry name" value="FAD/NAD-bd_sf"/>
</dbReference>
<dbReference type="InterPro" id="IPR051104">
    <property type="entry name" value="FAD_monoxygenase"/>
</dbReference>
<comment type="caution">
    <text evidence="4">The sequence shown here is derived from an EMBL/GenBank/DDBJ whole genome shotgun (WGS) entry which is preliminary data.</text>
</comment>
<keyword evidence="3" id="KW-0560">Oxidoreductase</keyword>
<dbReference type="EMBL" id="AJWJ01000261">
    <property type="protein sequence ID" value="KAF2072638.1"/>
    <property type="molecule type" value="Genomic_DNA"/>
</dbReference>
<protein>
    <recommendedName>
        <fullName evidence="6">FAD/NAD(P)-binding domain-containing protein</fullName>
    </recommendedName>
</protein>
<evidence type="ECO:0000256" key="1">
    <source>
        <dbReference type="ARBA" id="ARBA00022630"/>
    </source>
</evidence>
<dbReference type="PANTHER" id="PTHR46720">
    <property type="entry name" value="HYDROXYLASE, PUTATIVE (AFU_ORTHOLOGUE AFUA_3G01460)-RELATED"/>
    <property type="match status" value="1"/>
</dbReference>
<proteinExistence type="predicted"/>
<accession>A0A8J4PRY3</accession>
<dbReference type="GO" id="GO:0016491">
    <property type="term" value="F:oxidoreductase activity"/>
    <property type="evidence" value="ECO:0007669"/>
    <property type="project" value="UniProtKB-KW"/>
</dbReference>
<keyword evidence="5" id="KW-1185">Reference proteome</keyword>
<evidence type="ECO:0000313" key="5">
    <source>
        <dbReference type="Proteomes" id="UP000695562"/>
    </source>
</evidence>
<dbReference type="Proteomes" id="UP000695562">
    <property type="component" value="Unassembled WGS sequence"/>
</dbReference>
<organism evidence="4 5">
    <name type="scientific">Polysphondylium violaceum</name>
    <dbReference type="NCBI Taxonomy" id="133409"/>
    <lineage>
        <taxon>Eukaryota</taxon>
        <taxon>Amoebozoa</taxon>
        <taxon>Evosea</taxon>
        <taxon>Eumycetozoa</taxon>
        <taxon>Dictyostelia</taxon>
        <taxon>Dictyosteliales</taxon>
        <taxon>Dictyosteliaceae</taxon>
        <taxon>Polysphondylium</taxon>
    </lineage>
</organism>
<dbReference type="Gene3D" id="3.50.50.60">
    <property type="entry name" value="FAD/NAD(P)-binding domain"/>
    <property type="match status" value="1"/>
</dbReference>
<evidence type="ECO:0000256" key="2">
    <source>
        <dbReference type="ARBA" id="ARBA00022827"/>
    </source>
</evidence>
<dbReference type="SUPFAM" id="SSF51905">
    <property type="entry name" value="FAD/NAD(P)-binding domain"/>
    <property type="match status" value="1"/>
</dbReference>
<evidence type="ECO:0000313" key="4">
    <source>
        <dbReference type="EMBL" id="KAF2072638.1"/>
    </source>
</evidence>
<sequence>MIHTKKVLIQFQRGYCTVSATPVHLRDKKILINGSDIAGLSLGLFLKKKGISCDIVDTNSTITTTTTQMVQNSIRKTTSEVKPNVGGVVVYNHVYDLLKKLGVYDQLLEKSLQLEGSCFTERDGAAYGIFNFIKLKQEKNPLSISEADMKDILLSECLKFKPSEGIVSIKKSTKIKSIQQSPNSNNNNNNNNKVMITFSNSPVKVSYDALIGSANSIENVDTVRQYLFDKLDKEPSFYKDTHYFSTIVKKCNQPDIPMINTQFAYEKKLVTFPISSTQVAISGSFFKPRLPPHNHKHLIFHEFYDMEDVNSHNIISFQDSATENIALGKVDEQMLKSYSLDNICLIGDAADKLPYDNLLITSIAIEDANQLADSIGQSTSSNLSESISKFDRQRQTRMTNKYLPIIKAEQSIIFRPDWLVYLFGKYYFKYFCSGKKQLKRLKSLFH</sequence>
<name>A0A8J4PRY3_9MYCE</name>
<dbReference type="AlphaFoldDB" id="A0A8J4PRY3"/>
<keyword evidence="2" id="KW-0274">FAD</keyword>
<dbReference type="OrthoDB" id="16820at2759"/>
<gene>
    <name evidence="4" type="ORF">CYY_006040</name>
</gene>
<keyword evidence="1" id="KW-0285">Flavoprotein</keyword>
<evidence type="ECO:0008006" key="6">
    <source>
        <dbReference type="Google" id="ProtNLM"/>
    </source>
</evidence>